<evidence type="ECO:0000256" key="7">
    <source>
        <dbReference type="SAM" id="MobiDB-lite"/>
    </source>
</evidence>
<dbReference type="PROSITE" id="PS00901">
    <property type="entry name" value="CYS_SYNTHASE"/>
    <property type="match status" value="1"/>
</dbReference>
<comment type="caution">
    <text evidence="9">The sequence shown here is derived from an EMBL/GenBank/DDBJ whole genome shotgun (WGS) entry which is preliminary data.</text>
</comment>
<keyword evidence="10" id="KW-1185">Reference proteome</keyword>
<comment type="cofactor">
    <cofactor evidence="1">
        <name>pyridoxal 5'-phosphate</name>
        <dbReference type="ChEBI" id="CHEBI:597326"/>
    </cofactor>
</comment>
<evidence type="ECO:0000256" key="5">
    <source>
        <dbReference type="ARBA" id="ARBA00022898"/>
    </source>
</evidence>
<dbReference type="CDD" id="cd01561">
    <property type="entry name" value="CBS_like"/>
    <property type="match status" value="1"/>
</dbReference>
<evidence type="ECO:0000256" key="6">
    <source>
        <dbReference type="ARBA" id="ARBA00047490"/>
    </source>
</evidence>
<dbReference type="AlphaFoldDB" id="K1VV78"/>
<dbReference type="EC" id="4.2.1.22" evidence="4"/>
<dbReference type="OMA" id="CMTADTG"/>
<dbReference type="InterPro" id="IPR001926">
    <property type="entry name" value="TrpB-like_PALP"/>
</dbReference>
<comment type="catalytic activity">
    <reaction evidence="6">
        <text>L-homocysteine + L-serine = L,L-cystathionine + H2O</text>
        <dbReference type="Rhea" id="RHEA:10112"/>
        <dbReference type="ChEBI" id="CHEBI:15377"/>
        <dbReference type="ChEBI" id="CHEBI:33384"/>
        <dbReference type="ChEBI" id="CHEBI:58161"/>
        <dbReference type="ChEBI" id="CHEBI:58199"/>
        <dbReference type="EC" id="4.2.1.22"/>
    </reaction>
</comment>
<feature type="domain" description="Tryptophan synthase beta chain-like PALP" evidence="8">
    <location>
        <begin position="122"/>
        <end position="451"/>
    </location>
</feature>
<evidence type="ECO:0000256" key="1">
    <source>
        <dbReference type="ARBA" id="ARBA00001933"/>
    </source>
</evidence>
<dbReference type="Proteomes" id="UP000006757">
    <property type="component" value="Unassembled WGS sequence"/>
</dbReference>
<dbReference type="HOGENOM" id="CLU_021018_1_0_1"/>
<dbReference type="FunFam" id="3.40.50.1100:FF:000003">
    <property type="entry name" value="Cystathionine beta-synthase"/>
    <property type="match status" value="1"/>
</dbReference>
<dbReference type="eggNOG" id="KOG1252">
    <property type="taxonomic scope" value="Eukaryota"/>
</dbReference>
<dbReference type="Gene3D" id="3.40.50.1100">
    <property type="match status" value="4"/>
</dbReference>
<dbReference type="InterPro" id="IPR050214">
    <property type="entry name" value="Cys_Synth/Cystath_Beta-Synth"/>
</dbReference>
<gene>
    <name evidence="9" type="ORF">A1Q2_02289</name>
</gene>
<dbReference type="InParanoid" id="K1VV78"/>
<accession>K1VV78</accession>
<name>K1VV78_TRIAC</name>
<dbReference type="STRING" id="1220162.K1VV78"/>
<dbReference type="EMBL" id="AMBO01000252">
    <property type="protein sequence ID" value="EKD03402.1"/>
    <property type="molecule type" value="Genomic_DNA"/>
</dbReference>
<keyword evidence="5" id="KW-0663">Pyridoxal phosphate</keyword>
<dbReference type="GO" id="GO:0006535">
    <property type="term" value="P:cysteine biosynthetic process from serine"/>
    <property type="evidence" value="ECO:0007669"/>
    <property type="project" value="InterPro"/>
</dbReference>
<evidence type="ECO:0000259" key="8">
    <source>
        <dbReference type="Pfam" id="PF00291"/>
    </source>
</evidence>
<dbReference type="SUPFAM" id="SSF53686">
    <property type="entry name" value="Tryptophan synthase beta subunit-like PLP-dependent enzymes"/>
    <property type="match status" value="1"/>
</dbReference>
<evidence type="ECO:0000256" key="4">
    <source>
        <dbReference type="ARBA" id="ARBA00012041"/>
    </source>
</evidence>
<comment type="similarity">
    <text evidence="3">Belongs to the cysteine synthase/cystathionine beta-synthase family.</text>
</comment>
<organism evidence="9 10">
    <name type="scientific">Trichosporon asahii var. asahii (strain CBS 8904)</name>
    <name type="common">Yeast</name>
    <dbReference type="NCBI Taxonomy" id="1220162"/>
    <lineage>
        <taxon>Eukaryota</taxon>
        <taxon>Fungi</taxon>
        <taxon>Dikarya</taxon>
        <taxon>Basidiomycota</taxon>
        <taxon>Agaricomycotina</taxon>
        <taxon>Tremellomycetes</taxon>
        <taxon>Trichosporonales</taxon>
        <taxon>Trichosporonaceae</taxon>
        <taxon>Trichosporon</taxon>
    </lineage>
</organism>
<feature type="compositionally biased region" description="Polar residues" evidence="7">
    <location>
        <begin position="62"/>
        <end position="75"/>
    </location>
</feature>
<dbReference type="OrthoDB" id="10259545at2759"/>
<dbReference type="Pfam" id="PF00291">
    <property type="entry name" value="PALP"/>
    <property type="match status" value="1"/>
</dbReference>
<comment type="pathway">
    <text evidence="2">Amino-acid biosynthesis; L-cysteine biosynthesis; L-cysteine from L-homocysteine and L-serine: step 1/2.</text>
</comment>
<dbReference type="GO" id="GO:0004122">
    <property type="term" value="F:cystathionine beta-synthase activity"/>
    <property type="evidence" value="ECO:0007669"/>
    <property type="project" value="UniProtKB-EC"/>
</dbReference>
<dbReference type="FunFam" id="3.40.50.1100:FF:000118">
    <property type="entry name" value="Related to CYS4-cystathionine beta-synthase"/>
    <property type="match status" value="1"/>
</dbReference>
<sequence>MLPPIAWVSHDVMSGEVRRSPCSTRYGGSCAKVEQGRWDGSGGGAQIIIRFLVQISNQSTGDLKVETSQPSGTHSPSRRPRLTSITSLPLLTTQPIKDRRRIMADSTSGQHHWNGVLNNALEGVGNTPLIRLDKIAQAEGLKCNLLGKCEFMSAGGSVKDRIAKRMIEHAEKEGILIPGQSVVIEPTSEYSRNWSGANDEAATLRKTSDGSGIGLAMACAIKGYKCIITLPEKMSLEKEVMLRALGAEIVRTPTEAAWDSPESNIGLAAQLKEKIPGAVILDQYNNPNNPLAHELGTYPEIRYALKSSNLKRKDIAALVAGAGTGGTVTGLARGQRHAEKEDGVKKAVIVAVDPVGSILGGGEPGNYIVEGIGYDFYPGVLDRDESLIDKWFKVDDSEALPTAKRIVREEGLFIGGSSGSALAGALKFLKSEDGKVIGQDESANVVVIFPDSTRNYMSKPWFIKEEQETNPLREQLRSILGRDLDDPLRKRQANGSK</sequence>
<dbReference type="InterPro" id="IPR036052">
    <property type="entry name" value="TrpB-like_PALP_sf"/>
</dbReference>
<protein>
    <recommendedName>
        <fullName evidence="4">cystathionine beta-synthase</fullName>
        <ecNumber evidence="4">4.2.1.22</ecNumber>
    </recommendedName>
</protein>
<evidence type="ECO:0000256" key="3">
    <source>
        <dbReference type="ARBA" id="ARBA00007103"/>
    </source>
</evidence>
<evidence type="ECO:0000313" key="10">
    <source>
        <dbReference type="Proteomes" id="UP000006757"/>
    </source>
</evidence>
<reference evidence="9 10" key="1">
    <citation type="journal article" date="2012" name="Eukaryot. Cell">
        <title>Genome sequence of the Trichosporon asahii environmental strain CBS 8904.</title>
        <authorList>
            <person name="Yang R.Y."/>
            <person name="Li H.T."/>
            <person name="Zhu H."/>
            <person name="Zhou G.P."/>
            <person name="Wang M."/>
            <person name="Wang L."/>
        </authorList>
    </citation>
    <scope>NUCLEOTIDE SEQUENCE [LARGE SCALE GENOMIC DNA]</scope>
    <source>
        <strain evidence="9 10">CBS 8904</strain>
    </source>
</reference>
<feature type="region of interest" description="Disordered" evidence="7">
    <location>
        <begin position="62"/>
        <end position="85"/>
    </location>
</feature>
<proteinExistence type="inferred from homology"/>
<evidence type="ECO:0000313" key="9">
    <source>
        <dbReference type="EMBL" id="EKD03402.1"/>
    </source>
</evidence>
<dbReference type="InterPro" id="IPR001216">
    <property type="entry name" value="P-phosphate_BS"/>
</dbReference>
<evidence type="ECO:0000256" key="2">
    <source>
        <dbReference type="ARBA" id="ARBA00005003"/>
    </source>
</evidence>
<dbReference type="PANTHER" id="PTHR10314">
    <property type="entry name" value="CYSTATHIONINE BETA-SYNTHASE"/>
    <property type="match status" value="1"/>
</dbReference>